<dbReference type="HOGENOM" id="CLU_1066946_0_0_1"/>
<organism evidence="2">
    <name type="scientific">Zea mays</name>
    <name type="common">Maize</name>
    <dbReference type="NCBI Taxonomy" id="4577"/>
    <lineage>
        <taxon>Eukaryota</taxon>
        <taxon>Viridiplantae</taxon>
        <taxon>Streptophyta</taxon>
        <taxon>Embryophyta</taxon>
        <taxon>Tracheophyta</taxon>
        <taxon>Spermatophyta</taxon>
        <taxon>Magnoliopsida</taxon>
        <taxon>Liliopsida</taxon>
        <taxon>Poales</taxon>
        <taxon>Poaceae</taxon>
        <taxon>PACMAD clade</taxon>
        <taxon>Panicoideae</taxon>
        <taxon>Andropogonodae</taxon>
        <taxon>Andropogoneae</taxon>
        <taxon>Tripsacinae</taxon>
        <taxon>Zea</taxon>
    </lineage>
</organism>
<feature type="region of interest" description="Disordered" evidence="1">
    <location>
        <begin position="1"/>
        <end position="20"/>
    </location>
</feature>
<sequence length="261" mass="29985">MSCDPDGPQKGRPLRRRRRRRQRWPHLDLLLVLALPGGRDLQLQVRRQATSLCRRQRRRRVAVFRRRQGQARRRAANSRRAPRQLQGQQAARRQRGVVGPRWWPADAERQGRRELCRRPGSGFCGASRGRGRDGVLEPQALHALDGARRRPLGVLHLKRKRFANQTRTRQGWYSTSRMEGAWRRTDGTGRDVTYHVEEAGPALLVRQAALPEEVLLGVAGHLRRGPRRHEVPGDASPVALPELLQARQESPVLVLRPWNAW</sequence>
<evidence type="ECO:0000256" key="1">
    <source>
        <dbReference type="SAM" id="MobiDB-lite"/>
    </source>
</evidence>
<dbReference type="EMBL" id="EU973200">
    <property type="protein sequence ID" value="ACG45318.1"/>
    <property type="molecule type" value="mRNA"/>
</dbReference>
<evidence type="ECO:0000313" key="2">
    <source>
        <dbReference type="EMBL" id="ACG45318.1"/>
    </source>
</evidence>
<name>B6U7I5_MAIZE</name>
<proteinExistence type="evidence at transcript level"/>
<feature type="region of interest" description="Disordered" evidence="1">
    <location>
        <begin position="63"/>
        <end position="97"/>
    </location>
</feature>
<accession>B6U7I5</accession>
<reference evidence="2" key="1">
    <citation type="journal article" date="2009" name="Plant Mol. Biol.">
        <title>Insights into corn genes derived from large-scale cDNA sequencing.</title>
        <authorList>
            <person name="Alexandrov N.N."/>
            <person name="Brover V.V."/>
            <person name="Freidin S."/>
            <person name="Troukhan M.E."/>
            <person name="Tatarinova T.V."/>
            <person name="Zhang H."/>
            <person name="Swaller T.J."/>
            <person name="Lu Y.P."/>
            <person name="Bouck J."/>
            <person name="Flavell R.B."/>
            <person name="Feldmann K.A."/>
        </authorList>
    </citation>
    <scope>NUCLEOTIDE SEQUENCE</scope>
</reference>
<protein>
    <submittedName>
        <fullName evidence="2">Uncharacterized protein</fullName>
    </submittedName>
</protein>
<feature type="compositionally biased region" description="Basic residues" evidence="1">
    <location>
        <begin position="63"/>
        <end position="82"/>
    </location>
</feature>
<dbReference type="AlphaFoldDB" id="B6U7I5"/>